<accession>X1AZV5</accession>
<organism evidence="1">
    <name type="scientific">marine sediment metagenome</name>
    <dbReference type="NCBI Taxonomy" id="412755"/>
    <lineage>
        <taxon>unclassified sequences</taxon>
        <taxon>metagenomes</taxon>
        <taxon>ecological metagenomes</taxon>
    </lineage>
</organism>
<sequence length="79" mass="8768">MAGKKTSSLKIGVVIEMNVSYITLNRTGVRRLLDGMTMTPDAFGVLERHTQGLLGRARKIAEGEGKRRISGIIMRRVVR</sequence>
<protein>
    <submittedName>
        <fullName evidence="1">Uncharacterized protein</fullName>
    </submittedName>
</protein>
<name>X1AZV5_9ZZZZ</name>
<reference evidence="1" key="1">
    <citation type="journal article" date="2014" name="Front. Microbiol.">
        <title>High frequency of phylogenetically diverse reductive dehalogenase-homologous genes in deep subseafloor sedimentary metagenomes.</title>
        <authorList>
            <person name="Kawai M."/>
            <person name="Futagami T."/>
            <person name="Toyoda A."/>
            <person name="Takaki Y."/>
            <person name="Nishi S."/>
            <person name="Hori S."/>
            <person name="Arai W."/>
            <person name="Tsubouchi T."/>
            <person name="Morono Y."/>
            <person name="Uchiyama I."/>
            <person name="Ito T."/>
            <person name="Fujiyama A."/>
            <person name="Inagaki F."/>
            <person name="Takami H."/>
        </authorList>
    </citation>
    <scope>NUCLEOTIDE SEQUENCE</scope>
    <source>
        <strain evidence="1">Expedition CK06-06</strain>
    </source>
</reference>
<dbReference type="EMBL" id="BART01018298">
    <property type="protein sequence ID" value="GAG74672.1"/>
    <property type="molecule type" value="Genomic_DNA"/>
</dbReference>
<evidence type="ECO:0000313" key="1">
    <source>
        <dbReference type="EMBL" id="GAG74672.1"/>
    </source>
</evidence>
<proteinExistence type="predicted"/>
<gene>
    <name evidence="1" type="ORF">S01H4_34563</name>
</gene>
<dbReference type="AlphaFoldDB" id="X1AZV5"/>
<comment type="caution">
    <text evidence="1">The sequence shown here is derived from an EMBL/GenBank/DDBJ whole genome shotgun (WGS) entry which is preliminary data.</text>
</comment>